<dbReference type="Proteomes" id="UP000628463">
    <property type="component" value="Unassembled WGS sequence"/>
</dbReference>
<evidence type="ECO:0000313" key="2">
    <source>
        <dbReference type="Proteomes" id="UP000628463"/>
    </source>
</evidence>
<keyword evidence="2" id="KW-1185">Reference proteome</keyword>
<proteinExistence type="predicted"/>
<evidence type="ECO:0000313" key="1">
    <source>
        <dbReference type="EMBL" id="MBC5681760.1"/>
    </source>
</evidence>
<protein>
    <submittedName>
        <fullName evidence="1">Uncharacterized protein</fullName>
    </submittedName>
</protein>
<name>A0ABR7G4D5_9FIRM</name>
<comment type="caution">
    <text evidence="1">The sequence shown here is derived from an EMBL/GenBank/DDBJ whole genome shotgun (WGS) entry which is preliminary data.</text>
</comment>
<reference evidence="1 2" key="1">
    <citation type="submission" date="2020-08" db="EMBL/GenBank/DDBJ databases">
        <title>Genome public.</title>
        <authorList>
            <person name="Liu C."/>
            <person name="Sun Q."/>
        </authorList>
    </citation>
    <scope>NUCLEOTIDE SEQUENCE [LARGE SCALE GENOMIC DNA]</scope>
    <source>
        <strain evidence="1 2">NSJ-43</strain>
    </source>
</reference>
<dbReference type="EMBL" id="JACOPD010000010">
    <property type="protein sequence ID" value="MBC5681760.1"/>
    <property type="molecule type" value="Genomic_DNA"/>
</dbReference>
<sequence>MYPRRNSEKNDSYYDDEDYLISRKMLGNDEAYGDDSYYDDEDYLDMADAVSSNDCTGLLTHGTGLEEELDYYSQLYKFGTSPDE</sequence>
<gene>
    <name evidence="1" type="ORF">H8S01_12430</name>
</gene>
<accession>A0ABR7G4D5</accession>
<dbReference type="RefSeq" id="WP_021865589.1">
    <property type="nucleotide sequence ID" value="NZ_JACOPD010000010.1"/>
</dbReference>
<organism evidence="1 2">
    <name type="scientific">Lachnospira hominis</name>
    <name type="common">ex Liu et al. 2021</name>
    <dbReference type="NCBI Taxonomy" id="2763051"/>
    <lineage>
        <taxon>Bacteria</taxon>
        <taxon>Bacillati</taxon>
        <taxon>Bacillota</taxon>
        <taxon>Clostridia</taxon>
        <taxon>Lachnospirales</taxon>
        <taxon>Lachnospiraceae</taxon>
        <taxon>Lachnospira</taxon>
    </lineage>
</organism>